<sequence length="120" mass="13198">MPEFCMIFCTQNLIWLNARCHLCCVRGRPASGQPTPRRPRHPSRPRAARACPYESARAWARAPARDGRQSLPPPRHVARSQIPRLPPPPSISSGDRDAHRPLLELGGGSIPPCLSAPGRT</sequence>
<feature type="region of interest" description="Disordered" evidence="1">
    <location>
        <begin position="27"/>
        <end position="120"/>
    </location>
</feature>
<evidence type="ECO:0000256" key="1">
    <source>
        <dbReference type="SAM" id="MobiDB-lite"/>
    </source>
</evidence>
<protein>
    <submittedName>
        <fullName evidence="2">Uncharacterized protein</fullName>
    </submittedName>
</protein>
<reference evidence="2" key="2">
    <citation type="submission" date="2021-02" db="EMBL/GenBank/DDBJ databases">
        <authorList>
            <person name="Kimball J.A."/>
            <person name="Haas M.W."/>
            <person name="Macchietto M."/>
            <person name="Kono T."/>
            <person name="Duquette J."/>
            <person name="Shao M."/>
        </authorList>
    </citation>
    <scope>NUCLEOTIDE SEQUENCE</scope>
    <source>
        <tissue evidence="2">Fresh leaf tissue</tissue>
    </source>
</reference>
<dbReference type="AlphaFoldDB" id="A0A8J5V0V3"/>
<dbReference type="Proteomes" id="UP000729402">
    <property type="component" value="Unassembled WGS sequence"/>
</dbReference>
<evidence type="ECO:0000313" key="3">
    <source>
        <dbReference type="Proteomes" id="UP000729402"/>
    </source>
</evidence>
<accession>A0A8J5V0V3</accession>
<reference evidence="2" key="1">
    <citation type="journal article" date="2021" name="bioRxiv">
        <title>Whole Genome Assembly and Annotation of Northern Wild Rice, Zizania palustris L., Supports a Whole Genome Duplication in the Zizania Genus.</title>
        <authorList>
            <person name="Haas M."/>
            <person name="Kono T."/>
            <person name="Macchietto M."/>
            <person name="Millas R."/>
            <person name="McGilp L."/>
            <person name="Shao M."/>
            <person name="Duquette J."/>
            <person name="Hirsch C.N."/>
            <person name="Kimball J."/>
        </authorList>
    </citation>
    <scope>NUCLEOTIDE SEQUENCE</scope>
    <source>
        <tissue evidence="2">Fresh leaf tissue</tissue>
    </source>
</reference>
<evidence type="ECO:0000313" key="2">
    <source>
        <dbReference type="EMBL" id="KAG8045465.1"/>
    </source>
</evidence>
<name>A0A8J5V0V3_ZIZPA</name>
<organism evidence="2 3">
    <name type="scientific">Zizania palustris</name>
    <name type="common">Northern wild rice</name>
    <dbReference type="NCBI Taxonomy" id="103762"/>
    <lineage>
        <taxon>Eukaryota</taxon>
        <taxon>Viridiplantae</taxon>
        <taxon>Streptophyta</taxon>
        <taxon>Embryophyta</taxon>
        <taxon>Tracheophyta</taxon>
        <taxon>Spermatophyta</taxon>
        <taxon>Magnoliopsida</taxon>
        <taxon>Liliopsida</taxon>
        <taxon>Poales</taxon>
        <taxon>Poaceae</taxon>
        <taxon>BOP clade</taxon>
        <taxon>Oryzoideae</taxon>
        <taxon>Oryzeae</taxon>
        <taxon>Zizaniinae</taxon>
        <taxon>Zizania</taxon>
    </lineage>
</organism>
<dbReference type="EMBL" id="JAAALK010000290">
    <property type="protein sequence ID" value="KAG8045465.1"/>
    <property type="molecule type" value="Genomic_DNA"/>
</dbReference>
<keyword evidence="3" id="KW-1185">Reference proteome</keyword>
<proteinExistence type="predicted"/>
<comment type="caution">
    <text evidence="2">The sequence shown here is derived from an EMBL/GenBank/DDBJ whole genome shotgun (WGS) entry which is preliminary data.</text>
</comment>
<gene>
    <name evidence="2" type="ORF">GUJ93_ZPchr0008g13346</name>
</gene>
<feature type="compositionally biased region" description="Basic residues" evidence="1">
    <location>
        <begin position="37"/>
        <end position="47"/>
    </location>
</feature>